<keyword evidence="2" id="KW-1185">Reference proteome</keyword>
<proteinExistence type="predicted"/>
<dbReference type="EMBL" id="BOMG01000108">
    <property type="protein sequence ID" value="GID60412.1"/>
    <property type="molecule type" value="Genomic_DNA"/>
</dbReference>
<accession>A0ABQ3XPS4</accession>
<dbReference type="Gene3D" id="1.10.510.10">
    <property type="entry name" value="Transferase(Phosphotransferase) domain 1"/>
    <property type="match status" value="1"/>
</dbReference>
<evidence type="ECO:0008006" key="3">
    <source>
        <dbReference type="Google" id="ProtNLM"/>
    </source>
</evidence>
<dbReference type="SUPFAM" id="SSF56112">
    <property type="entry name" value="Protein kinase-like (PK-like)"/>
    <property type="match status" value="1"/>
</dbReference>
<dbReference type="RefSeq" id="WP_239145930.1">
    <property type="nucleotide sequence ID" value="NZ_BAAAQE010000112.1"/>
</dbReference>
<comment type="caution">
    <text evidence="1">The sequence shown here is derived from an EMBL/GenBank/DDBJ whole genome shotgun (WGS) entry which is preliminary data.</text>
</comment>
<name>A0ABQ3XPS4_9ACTN</name>
<dbReference type="InterPro" id="IPR011009">
    <property type="entry name" value="Kinase-like_dom_sf"/>
</dbReference>
<gene>
    <name evidence="1" type="ORF">Aco03nite_088160</name>
</gene>
<evidence type="ECO:0000313" key="2">
    <source>
        <dbReference type="Proteomes" id="UP000612282"/>
    </source>
</evidence>
<protein>
    <recommendedName>
        <fullName evidence="3">Aminoglycoside phosphotransferase</fullName>
    </recommendedName>
</protein>
<dbReference type="Proteomes" id="UP000612282">
    <property type="component" value="Unassembled WGS sequence"/>
</dbReference>
<sequence>MDRPRLADAPVDVRAAVADLLGGPIVSERPADAGFTPAIASVVNDTLFVKAGPVGEGLGEAVQAGVVLAPAAGALAPRLVGSAVLGSWRMAAYEVVEGETVTRWEAADLPHVLRAVARLRDRAAPCRVPGVTPYTQSFLPLLGTWQALAGRTGGIAVDHLRGLTLPVDLPLELLADLESRWIDALAPGTALHHGDLRRDNVIREPDGSLRIVDWTHLWTAPGWLDLVRLAPDLAACGHDPERVLRSSCWSDAPADAVNVALAGLAGRAWREWHLSGLPRLRQMQQEQGTHTLRWLAARLR</sequence>
<evidence type="ECO:0000313" key="1">
    <source>
        <dbReference type="EMBL" id="GID60412.1"/>
    </source>
</evidence>
<organism evidence="1 2">
    <name type="scientific">Actinoplanes couchii</name>
    <dbReference type="NCBI Taxonomy" id="403638"/>
    <lineage>
        <taxon>Bacteria</taxon>
        <taxon>Bacillati</taxon>
        <taxon>Actinomycetota</taxon>
        <taxon>Actinomycetes</taxon>
        <taxon>Micromonosporales</taxon>
        <taxon>Micromonosporaceae</taxon>
        <taxon>Actinoplanes</taxon>
    </lineage>
</organism>
<reference evidence="1 2" key="1">
    <citation type="submission" date="2021-01" db="EMBL/GenBank/DDBJ databases">
        <title>Whole genome shotgun sequence of Actinoplanes couchii NBRC 106145.</title>
        <authorList>
            <person name="Komaki H."/>
            <person name="Tamura T."/>
        </authorList>
    </citation>
    <scope>NUCLEOTIDE SEQUENCE [LARGE SCALE GENOMIC DNA]</scope>
    <source>
        <strain evidence="1 2">NBRC 106145</strain>
    </source>
</reference>